<protein>
    <submittedName>
        <fullName evidence="4">Peptidoglycan/LPS O-acetylase OafA/YrhL</fullName>
    </submittedName>
</protein>
<feature type="transmembrane region" description="Helical" evidence="1">
    <location>
        <begin position="88"/>
        <end position="106"/>
    </location>
</feature>
<feature type="transmembrane region" description="Helical" evidence="1">
    <location>
        <begin position="224"/>
        <end position="241"/>
    </location>
</feature>
<proteinExistence type="predicted"/>
<feature type="domain" description="SGNH" evidence="3">
    <location>
        <begin position="459"/>
        <end position="674"/>
    </location>
</feature>
<comment type="caution">
    <text evidence="4">The sequence shown here is derived from an EMBL/GenBank/DDBJ whole genome shotgun (WGS) entry which is preliminary data.</text>
</comment>
<evidence type="ECO:0000259" key="2">
    <source>
        <dbReference type="Pfam" id="PF01757"/>
    </source>
</evidence>
<evidence type="ECO:0000313" key="5">
    <source>
        <dbReference type="Proteomes" id="UP000703038"/>
    </source>
</evidence>
<sequence>MHHQATTRAPGARAVGVLRPGHRVDLDGLRGLAIALVVVFHIWFGRVSGGVDVFLVLSGFFFTPMVLRRVERADGPVLRPLVVRTARRLYPAAVVVFGAVALWTVWDRPFTMWDATTRQLLASLAYVQNWELARTASDYAAADLSVSPLQHLWSMSVQVQFYVGVTAVVFLVAAACRRCGRRDLTTPVLVSVLAVAAAVSFAYAADIGRTHQGWAYYDTGARTWELAVGAIAWLAIGRVVLPAALRAAAAVVGLAALVGCGFLVDGAAQFPGPAALVPVGAAMLLVVAGAGAPESRAPAVTRVLESRPLQFLGSIAYPLYLWHWPILIAVLSAGHSVTVVTGSAVTVVSIALAVATRSWVEEPVHRRGAGRGVLIALVATGAVGLAAVSAAWQGYLDRATAQPTADVSADERYPGALALVDGEPVPDAPMRPTVLDADLDLPQSTLDGCIADMTQREVISCVYGDPDATRTLALAGGSHAEHWLPALHRIGRDRGFAVITYLKMGCPLDIGEPLLADLPYPDCRDWSSEVLDILAADRPDWVFTTSTRPSPTEFGDVTPDAYLDVWARFSALALPVVAVRDTPWLSREGVPYRAADCLADGGDSESCGLPRSEALSEIDPARAASLPFPSVVPVDFSDAVCGPDVCRVVEGNVLVYHDSHHLSATYVRSLVPVVDSTLGEVTGWW</sequence>
<feature type="transmembrane region" description="Helical" evidence="1">
    <location>
        <begin position="188"/>
        <end position="204"/>
    </location>
</feature>
<feature type="transmembrane region" description="Helical" evidence="1">
    <location>
        <begin position="50"/>
        <end position="67"/>
    </location>
</feature>
<dbReference type="RefSeq" id="WP_307806037.1">
    <property type="nucleotide sequence ID" value="NZ_JAFBBK010000001.1"/>
</dbReference>
<feature type="transmembrane region" description="Helical" evidence="1">
    <location>
        <begin position="270"/>
        <end position="290"/>
    </location>
</feature>
<feature type="transmembrane region" description="Helical" evidence="1">
    <location>
        <begin position="372"/>
        <end position="392"/>
    </location>
</feature>
<evidence type="ECO:0000313" key="4">
    <source>
        <dbReference type="EMBL" id="MBM7416477.1"/>
    </source>
</evidence>
<keyword evidence="5" id="KW-1185">Reference proteome</keyword>
<evidence type="ECO:0000256" key="1">
    <source>
        <dbReference type="SAM" id="Phobius"/>
    </source>
</evidence>
<feature type="transmembrane region" description="Helical" evidence="1">
    <location>
        <begin position="28"/>
        <end position="44"/>
    </location>
</feature>
<dbReference type="InterPro" id="IPR002656">
    <property type="entry name" value="Acyl_transf_3_dom"/>
</dbReference>
<name>A0ABS2KX21_9NOCA</name>
<evidence type="ECO:0000259" key="3">
    <source>
        <dbReference type="Pfam" id="PF19040"/>
    </source>
</evidence>
<feature type="transmembrane region" description="Helical" evidence="1">
    <location>
        <begin position="248"/>
        <end position="264"/>
    </location>
</feature>
<reference evidence="4 5" key="1">
    <citation type="submission" date="2021-01" db="EMBL/GenBank/DDBJ databases">
        <title>Genomics of switchgrass bacterial isolates.</title>
        <authorList>
            <person name="Shade A."/>
        </authorList>
    </citation>
    <scope>NUCLEOTIDE SEQUENCE [LARGE SCALE GENOMIC DNA]</scope>
    <source>
        <strain evidence="4 5">PvP111</strain>
    </source>
</reference>
<feature type="transmembrane region" description="Helical" evidence="1">
    <location>
        <begin position="311"/>
        <end position="333"/>
    </location>
</feature>
<dbReference type="Pfam" id="PF19040">
    <property type="entry name" value="SGNH"/>
    <property type="match status" value="1"/>
</dbReference>
<dbReference type="PANTHER" id="PTHR23028">
    <property type="entry name" value="ACETYLTRANSFERASE"/>
    <property type="match status" value="1"/>
</dbReference>
<feature type="domain" description="Acyltransferase 3" evidence="2">
    <location>
        <begin position="25"/>
        <end position="356"/>
    </location>
</feature>
<keyword evidence="1" id="KW-1133">Transmembrane helix</keyword>
<dbReference type="InterPro" id="IPR043968">
    <property type="entry name" value="SGNH"/>
</dbReference>
<accession>A0ABS2KX21</accession>
<gene>
    <name evidence="4" type="ORF">JOE42_003210</name>
</gene>
<keyword evidence="1" id="KW-0812">Transmembrane</keyword>
<dbReference type="Pfam" id="PF01757">
    <property type="entry name" value="Acyl_transf_3"/>
    <property type="match status" value="1"/>
</dbReference>
<feature type="transmembrane region" description="Helical" evidence="1">
    <location>
        <begin position="339"/>
        <end position="360"/>
    </location>
</feature>
<dbReference type="Proteomes" id="UP000703038">
    <property type="component" value="Unassembled WGS sequence"/>
</dbReference>
<organism evidence="4 5">
    <name type="scientific">Rhodococcoides corynebacterioides</name>
    <dbReference type="NCBI Taxonomy" id="53972"/>
    <lineage>
        <taxon>Bacteria</taxon>
        <taxon>Bacillati</taxon>
        <taxon>Actinomycetota</taxon>
        <taxon>Actinomycetes</taxon>
        <taxon>Mycobacteriales</taxon>
        <taxon>Nocardiaceae</taxon>
        <taxon>Rhodococcoides</taxon>
    </lineage>
</organism>
<dbReference type="EMBL" id="JAFBBK010000001">
    <property type="protein sequence ID" value="MBM7416477.1"/>
    <property type="molecule type" value="Genomic_DNA"/>
</dbReference>
<dbReference type="InterPro" id="IPR050879">
    <property type="entry name" value="Acyltransferase_3"/>
</dbReference>
<feature type="transmembrane region" description="Helical" evidence="1">
    <location>
        <begin position="159"/>
        <end position="176"/>
    </location>
</feature>
<keyword evidence="1" id="KW-0472">Membrane</keyword>
<dbReference type="PANTHER" id="PTHR23028:SF53">
    <property type="entry name" value="ACYL_TRANSF_3 DOMAIN-CONTAINING PROTEIN"/>
    <property type="match status" value="1"/>
</dbReference>